<dbReference type="AlphaFoldDB" id="A0A0G3BVN7"/>
<reference evidence="1 2" key="1">
    <citation type="submission" date="2015-05" db="EMBL/GenBank/DDBJ databases">
        <authorList>
            <person name="Tang B."/>
            <person name="Yu Y."/>
        </authorList>
    </citation>
    <scope>NUCLEOTIDE SEQUENCE [LARGE SCALE GENOMIC DNA]</scope>
    <source>
        <strain evidence="1 2">DSM 7029</strain>
    </source>
</reference>
<dbReference type="Proteomes" id="UP000035352">
    <property type="component" value="Chromosome"/>
</dbReference>
<evidence type="ECO:0000313" key="2">
    <source>
        <dbReference type="Proteomes" id="UP000035352"/>
    </source>
</evidence>
<name>A0A0G3BVN7_9BURK</name>
<organism evidence="1 2">
    <name type="scientific">Caldimonas brevitalea</name>
    <dbReference type="NCBI Taxonomy" id="413882"/>
    <lineage>
        <taxon>Bacteria</taxon>
        <taxon>Pseudomonadati</taxon>
        <taxon>Pseudomonadota</taxon>
        <taxon>Betaproteobacteria</taxon>
        <taxon>Burkholderiales</taxon>
        <taxon>Sphaerotilaceae</taxon>
        <taxon>Caldimonas</taxon>
    </lineage>
</organism>
<dbReference type="EMBL" id="CP011371">
    <property type="protein sequence ID" value="AKJ30595.1"/>
    <property type="molecule type" value="Genomic_DNA"/>
</dbReference>
<evidence type="ECO:0000313" key="1">
    <source>
        <dbReference type="EMBL" id="AKJ30595.1"/>
    </source>
</evidence>
<dbReference type="RefSeq" id="WP_157359962.1">
    <property type="nucleotide sequence ID" value="NZ_CP011371.1"/>
</dbReference>
<keyword evidence="2" id="KW-1185">Reference proteome</keyword>
<accession>A0A0G3BVN7</accession>
<protein>
    <submittedName>
        <fullName evidence="1">Uncharacterized protein</fullName>
    </submittedName>
</protein>
<gene>
    <name evidence="1" type="ORF">AAW51_3904</name>
</gene>
<proteinExistence type="predicted"/>
<dbReference type="KEGG" id="pbh:AAW51_3904"/>
<sequence>MLLPAPLWVFEGPLPLAPAAEEEGGTPVPPASWPTPVALSALPPVGPVPVAPEVPVSDGLPTAPVEVGPVGVATGCGRLSGVP</sequence>